<dbReference type="AlphaFoldDB" id="A0A8X6IWK5"/>
<feature type="transmembrane region" description="Helical" evidence="1">
    <location>
        <begin position="56"/>
        <end position="76"/>
    </location>
</feature>
<keyword evidence="1" id="KW-0812">Transmembrane</keyword>
<keyword evidence="1" id="KW-0472">Membrane</keyword>
<keyword evidence="1" id="KW-1133">Transmembrane helix</keyword>
<proteinExistence type="predicted"/>
<accession>A0A8X6IWK5</accession>
<dbReference type="EMBL" id="BMAV01027940">
    <property type="protein sequence ID" value="GFS63683.1"/>
    <property type="molecule type" value="Genomic_DNA"/>
</dbReference>
<gene>
    <name evidence="2" type="ORF">TNIN_369851</name>
</gene>
<comment type="caution">
    <text evidence="2">The sequence shown here is derived from an EMBL/GenBank/DDBJ whole genome shotgun (WGS) entry which is preliminary data.</text>
</comment>
<reference evidence="2" key="1">
    <citation type="submission" date="2020-08" db="EMBL/GenBank/DDBJ databases">
        <title>Multicomponent nature underlies the extraordinary mechanical properties of spider dragline silk.</title>
        <authorList>
            <person name="Kono N."/>
            <person name="Nakamura H."/>
            <person name="Mori M."/>
            <person name="Yoshida Y."/>
            <person name="Ohtoshi R."/>
            <person name="Malay A.D."/>
            <person name="Moran D.A.P."/>
            <person name="Tomita M."/>
            <person name="Numata K."/>
            <person name="Arakawa K."/>
        </authorList>
    </citation>
    <scope>NUCLEOTIDE SEQUENCE</scope>
</reference>
<dbReference type="Proteomes" id="UP000886998">
    <property type="component" value="Unassembled WGS sequence"/>
</dbReference>
<keyword evidence="3" id="KW-1185">Reference proteome</keyword>
<evidence type="ECO:0000313" key="2">
    <source>
        <dbReference type="EMBL" id="GFS63683.1"/>
    </source>
</evidence>
<evidence type="ECO:0000313" key="3">
    <source>
        <dbReference type="Proteomes" id="UP000886998"/>
    </source>
</evidence>
<name>A0A8X6IWK5_9ARAC</name>
<sequence>MPVLAPTVPSSSNRREQVKWTRLRLGHTRLTHRHLLFGEPPPIAKCNVSLSVPITVIVHIQIILDIGFLTLLILLYPVF</sequence>
<evidence type="ECO:0000256" key="1">
    <source>
        <dbReference type="SAM" id="Phobius"/>
    </source>
</evidence>
<protein>
    <submittedName>
        <fullName evidence="2">Uncharacterized protein</fullName>
    </submittedName>
</protein>
<organism evidence="2 3">
    <name type="scientific">Trichonephila inaurata madagascariensis</name>
    <dbReference type="NCBI Taxonomy" id="2747483"/>
    <lineage>
        <taxon>Eukaryota</taxon>
        <taxon>Metazoa</taxon>
        <taxon>Ecdysozoa</taxon>
        <taxon>Arthropoda</taxon>
        <taxon>Chelicerata</taxon>
        <taxon>Arachnida</taxon>
        <taxon>Araneae</taxon>
        <taxon>Araneomorphae</taxon>
        <taxon>Entelegynae</taxon>
        <taxon>Araneoidea</taxon>
        <taxon>Nephilidae</taxon>
        <taxon>Trichonephila</taxon>
        <taxon>Trichonephila inaurata</taxon>
    </lineage>
</organism>